<keyword evidence="5" id="KW-0472">Membrane</keyword>
<reference evidence="6 7" key="1">
    <citation type="submission" date="2014-09" db="EMBL/GenBank/DDBJ databases">
        <authorList>
            <person name="Ellenberger Sabrina"/>
        </authorList>
    </citation>
    <scope>NUCLEOTIDE SEQUENCE [LARGE SCALE GENOMIC DNA]</scope>
    <source>
        <strain evidence="6 7">CBS 412.66</strain>
    </source>
</reference>
<comment type="subcellular location">
    <subcellularLocation>
        <location evidence="1">Mitochondrion membrane</location>
        <topology evidence="1">Multi-pass membrane protein</topology>
    </subcellularLocation>
</comment>
<dbReference type="OrthoDB" id="413313at2759"/>
<keyword evidence="4" id="KW-0496">Mitochondrion</keyword>
<evidence type="ECO:0000313" key="6">
    <source>
        <dbReference type="EMBL" id="CEP10749.1"/>
    </source>
</evidence>
<gene>
    <name evidence="6" type="primary">PARPA_04514.1 scaffold 14269</name>
</gene>
<sequence length="653" mass="74500">MSTFVSEQVKRLNASLTQSFEKHLANTASLSSLDEKDKFLLETSQAIDLTSTSLPSFEKVQEYLEKYSELKSIQDTNVSSAASDADSALEWLFVAKCTIAIYGQVFSKVLNLTLPISESIDYWNSIQGNTMNELYYAIQVAPCRIYSLLRNTISQINSTSSAVDQVKSLFTSSDYVLSQLFPIHNSTAGKNKGKTQPFKSFNAFKFFNLSSYHHRPLLLEIISDEVNVKKKSLQQYRSEQAATLGVLLLTPPQFNSEADFATTTAKETKNCIEVIKYVMESPSKAINNDNNIQKNPHHLQQQLSIMDLRGASANDATAELYNVVRKWSSTYNNKLHRIQSSYGMPSLITRYWIPALGGYFAGSIAVRYGFKRKEDILHWIQEIGKTAHDFVLNWIWEPFVKVYETIRLKDQRLSLLSKEGLQSDLDSLERMVVGFAKDNLHMSENELSRLAEDIREGDMSVLLKEYEKEIKNPLRNAIVGDLLQTILIQVQKTKVDVDLAMSALDKLLKSNELNFAFLAVAPSMLLTWASVSWFRNTIQGRTQQKAKKTGIPMKETLRRIERQLIVMEPIQKDKGELDEWSSSNDQHQIECETQGILLCEVHLLRAYARSLPLRNSTRARFLEDIRDLENPSLTNEQKIQTIARMSRFWKFLS</sequence>
<evidence type="ECO:0008006" key="8">
    <source>
        <dbReference type="Google" id="ProtNLM"/>
    </source>
</evidence>
<organism evidence="6 7">
    <name type="scientific">Parasitella parasitica</name>
    <dbReference type="NCBI Taxonomy" id="35722"/>
    <lineage>
        <taxon>Eukaryota</taxon>
        <taxon>Fungi</taxon>
        <taxon>Fungi incertae sedis</taxon>
        <taxon>Mucoromycota</taxon>
        <taxon>Mucoromycotina</taxon>
        <taxon>Mucoromycetes</taxon>
        <taxon>Mucorales</taxon>
        <taxon>Mucorineae</taxon>
        <taxon>Mucoraceae</taxon>
        <taxon>Parasitella</taxon>
    </lineage>
</organism>
<evidence type="ECO:0000256" key="3">
    <source>
        <dbReference type="ARBA" id="ARBA00022989"/>
    </source>
</evidence>
<dbReference type="GO" id="GO:0005741">
    <property type="term" value="C:mitochondrial outer membrane"/>
    <property type="evidence" value="ECO:0007669"/>
    <property type="project" value="TreeGrafter"/>
</dbReference>
<evidence type="ECO:0000256" key="5">
    <source>
        <dbReference type="ARBA" id="ARBA00023136"/>
    </source>
</evidence>
<dbReference type="InterPro" id="IPR013946">
    <property type="entry name" value="NCA2-like"/>
</dbReference>
<evidence type="ECO:0000256" key="4">
    <source>
        <dbReference type="ARBA" id="ARBA00023128"/>
    </source>
</evidence>
<evidence type="ECO:0000256" key="1">
    <source>
        <dbReference type="ARBA" id="ARBA00004225"/>
    </source>
</evidence>
<evidence type="ECO:0000256" key="2">
    <source>
        <dbReference type="ARBA" id="ARBA00022692"/>
    </source>
</evidence>
<dbReference type="PANTHER" id="PTHR28234:SF1">
    <property type="entry name" value="NUCLEAR CONTROL OF ATPASE PROTEIN 2"/>
    <property type="match status" value="1"/>
</dbReference>
<dbReference type="EMBL" id="LN725192">
    <property type="protein sequence ID" value="CEP10749.1"/>
    <property type="molecule type" value="Genomic_DNA"/>
</dbReference>
<keyword evidence="3" id="KW-1133">Transmembrane helix</keyword>
<evidence type="ECO:0000313" key="7">
    <source>
        <dbReference type="Proteomes" id="UP000054107"/>
    </source>
</evidence>
<dbReference type="Proteomes" id="UP000054107">
    <property type="component" value="Unassembled WGS sequence"/>
</dbReference>
<protein>
    <recommendedName>
        <fullName evidence="8">Nuclear control of ATPase protein 2</fullName>
    </recommendedName>
</protein>
<name>A0A0B7N6T7_9FUNG</name>
<dbReference type="PANTHER" id="PTHR28234">
    <property type="entry name" value="NUCLEAR CONTROL OF ATPASE PROTEIN 2"/>
    <property type="match status" value="1"/>
</dbReference>
<keyword evidence="2" id="KW-0812">Transmembrane</keyword>
<accession>A0A0B7N6T7</accession>
<proteinExistence type="predicted"/>
<dbReference type="STRING" id="35722.A0A0B7N6T7"/>
<dbReference type="AlphaFoldDB" id="A0A0B7N6T7"/>
<dbReference type="Pfam" id="PF08637">
    <property type="entry name" value="NCA2"/>
    <property type="match status" value="1"/>
</dbReference>
<keyword evidence="7" id="KW-1185">Reference proteome</keyword>